<keyword evidence="3" id="KW-1133">Transmembrane helix</keyword>
<dbReference type="PANTHER" id="PTHR33392">
    <property type="entry name" value="POLYISOPRENYL-TEICHOIC ACID--PEPTIDOGLYCAN TEICHOIC ACID TRANSFERASE TAGU"/>
    <property type="match status" value="1"/>
</dbReference>
<dbReference type="EMBL" id="CADCWN010000226">
    <property type="protein sequence ID" value="CAA9579992.1"/>
    <property type="molecule type" value="Genomic_DNA"/>
</dbReference>
<evidence type="ECO:0000256" key="2">
    <source>
        <dbReference type="SAM" id="MobiDB-lite"/>
    </source>
</evidence>
<evidence type="ECO:0000313" key="5">
    <source>
        <dbReference type="EMBL" id="CAA9579992.1"/>
    </source>
</evidence>
<dbReference type="PANTHER" id="PTHR33392:SF6">
    <property type="entry name" value="POLYISOPRENYL-TEICHOIC ACID--PEPTIDOGLYCAN TEICHOIC ACID TRANSFERASE TAGU"/>
    <property type="match status" value="1"/>
</dbReference>
<evidence type="ECO:0000256" key="1">
    <source>
        <dbReference type="ARBA" id="ARBA00006068"/>
    </source>
</evidence>
<proteinExistence type="inferred from homology"/>
<dbReference type="InterPro" id="IPR050922">
    <property type="entry name" value="LytR/CpsA/Psr_CW_biosynth"/>
</dbReference>
<keyword evidence="3" id="KW-0812">Transmembrane</keyword>
<sequence>MTSATQPTDHGPSRRTKILLGTLAALIIVGLAGGFYVNYRVNRFVDTTFRPDDTAPQTQFGETPTVPIVAQATVPPTPIPPTPDPRDPNTPAPPAATATSTVALAPTATALPYGNSPIIRRLKENQRINVLLIGFGGPGHDGGYLTDTLQVMSFEPKTGVVILISVPRDLWIQLPQYEGRGGYWGRINEAYTVGMGKVDRNDTNIPYSKHDAGGKLAMKAVSQVLGIPMDYWLSVDFVGFRRFIDAIGGVDVNVERAFTDTQYPNNDDADVDPSYRTIHFDAGWQHMNGERAIAFARSRYSPEDGSDFGRARRQQLLMSAVKDQIVSVETIPKLFGILDALEGHIRMSFSFSEAKDLLGWGQEQARAKRQFAISSGVIDGDRLLYGAISSGGASILLPRAGQGNYGQIQSWVRDLLGLNESPDLLGTPGTPRLPGVPGVRPTATR</sequence>
<keyword evidence="3" id="KW-0472">Membrane</keyword>
<organism evidence="5">
    <name type="scientific">uncultured Thermomicrobiales bacterium</name>
    <dbReference type="NCBI Taxonomy" id="1645740"/>
    <lineage>
        <taxon>Bacteria</taxon>
        <taxon>Pseudomonadati</taxon>
        <taxon>Thermomicrobiota</taxon>
        <taxon>Thermomicrobia</taxon>
        <taxon>Thermomicrobiales</taxon>
        <taxon>environmental samples</taxon>
    </lineage>
</organism>
<accession>A0A6J4VJS9</accession>
<reference evidence="5" key="1">
    <citation type="submission" date="2020-02" db="EMBL/GenBank/DDBJ databases">
        <authorList>
            <person name="Meier V. D."/>
        </authorList>
    </citation>
    <scope>NUCLEOTIDE SEQUENCE</scope>
    <source>
        <strain evidence="5">AVDCRST_MAG18</strain>
    </source>
</reference>
<gene>
    <name evidence="5" type="ORF">AVDCRST_MAG18-2997</name>
</gene>
<dbReference type="AlphaFoldDB" id="A0A6J4VJS9"/>
<feature type="region of interest" description="Disordered" evidence="2">
    <location>
        <begin position="53"/>
        <end position="99"/>
    </location>
</feature>
<feature type="transmembrane region" description="Helical" evidence="3">
    <location>
        <begin position="18"/>
        <end position="39"/>
    </location>
</feature>
<feature type="region of interest" description="Disordered" evidence="2">
    <location>
        <begin position="423"/>
        <end position="445"/>
    </location>
</feature>
<feature type="domain" description="Cell envelope-related transcriptional attenuator" evidence="4">
    <location>
        <begin position="146"/>
        <end position="325"/>
    </location>
</feature>
<dbReference type="NCBIfam" id="TIGR00350">
    <property type="entry name" value="lytR_cpsA_psr"/>
    <property type="match status" value="1"/>
</dbReference>
<evidence type="ECO:0000256" key="3">
    <source>
        <dbReference type="SAM" id="Phobius"/>
    </source>
</evidence>
<dbReference type="InterPro" id="IPR004474">
    <property type="entry name" value="LytR_CpsA_psr"/>
</dbReference>
<protein>
    <recommendedName>
        <fullName evidence="4">Cell envelope-related transcriptional attenuator domain-containing protein</fullName>
    </recommendedName>
</protein>
<dbReference type="Pfam" id="PF03816">
    <property type="entry name" value="LytR_cpsA_psr"/>
    <property type="match status" value="1"/>
</dbReference>
<evidence type="ECO:0000259" key="4">
    <source>
        <dbReference type="Pfam" id="PF03816"/>
    </source>
</evidence>
<dbReference type="Gene3D" id="3.40.630.190">
    <property type="entry name" value="LCP protein"/>
    <property type="match status" value="1"/>
</dbReference>
<name>A0A6J4VJS9_9BACT</name>
<comment type="similarity">
    <text evidence="1">Belongs to the LytR/CpsA/Psr (LCP) family.</text>
</comment>
<feature type="compositionally biased region" description="Pro residues" evidence="2">
    <location>
        <begin position="75"/>
        <end position="94"/>
    </location>
</feature>